<feature type="transmembrane region" description="Helical" evidence="5">
    <location>
        <begin position="63"/>
        <end position="80"/>
    </location>
</feature>
<feature type="transmembrane region" description="Helical" evidence="5">
    <location>
        <begin position="109"/>
        <end position="133"/>
    </location>
</feature>
<dbReference type="SUPFAM" id="SSF50998">
    <property type="entry name" value="Quinoprotein alcohol dehydrogenase-like"/>
    <property type="match status" value="1"/>
</dbReference>
<feature type="transmembrane region" description="Helical" evidence="5">
    <location>
        <begin position="145"/>
        <end position="166"/>
    </location>
</feature>
<proteinExistence type="inferred from homology"/>
<dbReference type="SMART" id="SM00564">
    <property type="entry name" value="PQQ"/>
    <property type="match status" value="5"/>
</dbReference>
<dbReference type="AlphaFoldDB" id="A0A506UL34"/>
<dbReference type="InterPro" id="IPR011047">
    <property type="entry name" value="Quinoprotein_ADH-like_sf"/>
</dbReference>
<dbReference type="Pfam" id="PF01011">
    <property type="entry name" value="PQQ"/>
    <property type="match status" value="1"/>
</dbReference>
<organism evidence="7 8">
    <name type="scientific">Oecophyllibacter saccharovorans</name>
    <dbReference type="NCBI Taxonomy" id="2558360"/>
    <lineage>
        <taxon>Bacteria</taxon>
        <taxon>Pseudomonadati</taxon>
        <taxon>Pseudomonadota</taxon>
        <taxon>Alphaproteobacteria</taxon>
        <taxon>Acetobacterales</taxon>
        <taxon>Acetobacteraceae</taxon>
        <taxon>Oecophyllibacter</taxon>
    </lineage>
</organism>
<evidence type="ECO:0000256" key="4">
    <source>
        <dbReference type="SAM" id="MobiDB-lite"/>
    </source>
</evidence>
<dbReference type="GO" id="GO:0016020">
    <property type="term" value="C:membrane"/>
    <property type="evidence" value="ECO:0007669"/>
    <property type="project" value="InterPro"/>
</dbReference>
<dbReference type="InterPro" id="IPR018391">
    <property type="entry name" value="PQQ_b-propeller_rpt"/>
</dbReference>
<dbReference type="Gene3D" id="2.140.10.10">
    <property type="entry name" value="Quinoprotein alcohol dehydrogenase-like superfamily"/>
    <property type="match status" value="2"/>
</dbReference>
<feature type="region of interest" description="Disordered" evidence="4">
    <location>
        <begin position="846"/>
        <end position="870"/>
    </location>
</feature>
<dbReference type="GO" id="GO:0008876">
    <property type="term" value="F:quinoprotein glucose dehydrogenase activity"/>
    <property type="evidence" value="ECO:0007669"/>
    <property type="project" value="TreeGrafter"/>
</dbReference>
<keyword evidence="3 7" id="KW-0560">Oxidoreductase</keyword>
<evidence type="ECO:0000313" key="8">
    <source>
        <dbReference type="Proteomes" id="UP000315037"/>
    </source>
</evidence>
<dbReference type="PANTHER" id="PTHR32303:SF4">
    <property type="entry name" value="QUINOPROTEIN GLUCOSE DEHYDROGENASE"/>
    <property type="match status" value="1"/>
</dbReference>
<keyword evidence="5" id="KW-0812">Transmembrane</keyword>
<dbReference type="PANTHER" id="PTHR32303">
    <property type="entry name" value="QUINOPROTEIN ALCOHOL DEHYDROGENASE (CYTOCHROME C)"/>
    <property type="match status" value="1"/>
</dbReference>
<keyword evidence="8" id="KW-1185">Reference proteome</keyword>
<comment type="caution">
    <text evidence="7">The sequence shown here is derived from an EMBL/GenBank/DDBJ whole genome shotgun (WGS) entry which is preliminary data.</text>
</comment>
<feature type="domain" description="Pyrrolo-quinoline quinone repeat" evidence="6">
    <location>
        <begin position="199"/>
        <end position="818"/>
    </location>
</feature>
<comment type="cofactor">
    <cofactor evidence="1">
        <name>pyrroloquinoline quinone</name>
        <dbReference type="ChEBI" id="CHEBI:58442"/>
    </cofactor>
</comment>
<evidence type="ECO:0000259" key="6">
    <source>
        <dbReference type="Pfam" id="PF01011"/>
    </source>
</evidence>
<reference evidence="7 8" key="1">
    <citation type="submission" date="2019-03" db="EMBL/GenBank/DDBJ databases">
        <title>The complete genome sequence of Neokomagataea sp. Jb2 NBRC113641.</title>
        <authorList>
            <person name="Chua K.-O."/>
            <person name="Chan K.-G."/>
            <person name="See-Too W.-S."/>
        </authorList>
    </citation>
    <scope>NUCLEOTIDE SEQUENCE [LARGE SCALE GENOMIC DNA]</scope>
    <source>
        <strain evidence="7 8">Jb2</strain>
    </source>
</reference>
<keyword evidence="5" id="KW-1133">Transmembrane helix</keyword>
<dbReference type="RefSeq" id="WP_165600591.1">
    <property type="nucleotide sequence ID" value="NZ_SORZ01000002.1"/>
</dbReference>
<gene>
    <name evidence="7" type="ORF">E3202_04580</name>
</gene>
<keyword evidence="5" id="KW-0472">Membrane</keyword>
<sequence length="870" mass="94085">MARHSGPGGSGESVARLSPLQAFRAEHSRGFYVISCAWVGILAVIGLYLVGFGGYLVHLGGSPYYVLFGLAMLAAAVFYFGRPTLSLLCVVGAALLTVPWAFWECGANYWALFPRLLMPFGLAVVALFLYSPAAAPRMPASWRKAATCGGWVGLVLCVLGFGRGFMNVPIITPDAKQLADYKLPTPEALKAAGENVSDWTAWGRTNHGTRYAPFQQINRDNVKDLKLAWQAHTGDLGPGVRQDTPLQIGDTVFDCTPNDIIVAMDADTGKIRWRYNTVSTTAAPWQRCRGLAYYEVPAAIQEAAQQAGDAQAPRTNDADEALASPSACRRRLINTTIDARLIELDADTGKPCATFGQQGVVDLTQGMGRVPSGFYFQTAAPTVARGQVIIGGWVMDNMMRGEPSGVIRAFDAVTGKLTWAWDMGHPDWTGAPPPGEHYTRGTPNMWTSAAYDDKLGLVYVPLGNDTPDYNTINRKRVSHLFNSSIVALDIKTGKPRWKFQTVHKDVWDYDLPSQPALVDVPDGKGGTIPAVIQTTKRGQIFFLNRATGEPITKVEEKPVATAKGELPGEELSPTQPYSVGMPTIGADHLTEKFMWGATMLDQLLCRIQFHKVYYTGDFTPASLRPSIEQPGNIGGLNWGSVSYDPVNHLAMMNDIRVPSLFFQVPRDKFTGVLLHGHFPNPFTDAGHGPAPQYGTPYGMITEFWLSVIGAPCVQPPYGTITAVNMDTHKIAWQVQGGTVEKMGPFGIPSHLPMTMGMPTYAGTMTTAGGLVFFSGNQDFYLRAYDGANGKLLWQYALPIGSSATPMSYVSPKTGRQYILVSVGGMNHNGPTGDLMMAFALPEKDSKAASTASPASAPGEKTSSETISQPS</sequence>
<evidence type="ECO:0000256" key="1">
    <source>
        <dbReference type="ARBA" id="ARBA00001931"/>
    </source>
</evidence>
<evidence type="ECO:0000256" key="2">
    <source>
        <dbReference type="ARBA" id="ARBA00008156"/>
    </source>
</evidence>
<evidence type="ECO:0000313" key="7">
    <source>
        <dbReference type="EMBL" id="TPW33873.1"/>
    </source>
</evidence>
<accession>A0A506UL34</accession>
<dbReference type="EMBL" id="SORZ01000002">
    <property type="protein sequence ID" value="TPW33873.1"/>
    <property type="molecule type" value="Genomic_DNA"/>
</dbReference>
<comment type="similarity">
    <text evidence="2">Belongs to the bacterial PQQ dehydrogenase family.</text>
</comment>
<feature type="compositionally biased region" description="Low complexity" evidence="4">
    <location>
        <begin position="847"/>
        <end position="857"/>
    </location>
</feature>
<protein>
    <submittedName>
        <fullName evidence="7">Membrane-bound PQQ-dependent dehydrogenase, glucose/quinate/shikimate family</fullName>
        <ecNumber evidence="7">1.1.-.-</ecNumber>
    </submittedName>
</protein>
<feature type="transmembrane region" description="Helical" evidence="5">
    <location>
        <begin position="31"/>
        <end position="57"/>
    </location>
</feature>
<feature type="transmembrane region" description="Helical" evidence="5">
    <location>
        <begin position="85"/>
        <end position="103"/>
    </location>
</feature>
<dbReference type="InterPro" id="IPR002372">
    <property type="entry name" value="PQQ_rpt_dom"/>
</dbReference>
<dbReference type="Proteomes" id="UP000315037">
    <property type="component" value="Unassembled WGS sequence"/>
</dbReference>
<dbReference type="NCBIfam" id="TIGR03074">
    <property type="entry name" value="PQQ_membr_DH"/>
    <property type="match status" value="1"/>
</dbReference>
<name>A0A506UL34_9PROT</name>
<dbReference type="InterPro" id="IPR017511">
    <property type="entry name" value="PQQ_mDH"/>
</dbReference>
<dbReference type="GO" id="GO:0048038">
    <property type="term" value="F:quinone binding"/>
    <property type="evidence" value="ECO:0007669"/>
    <property type="project" value="InterPro"/>
</dbReference>
<evidence type="ECO:0000256" key="3">
    <source>
        <dbReference type="ARBA" id="ARBA00023002"/>
    </source>
</evidence>
<dbReference type="CDD" id="cd10280">
    <property type="entry name" value="PQQ_mGDH"/>
    <property type="match status" value="1"/>
</dbReference>
<evidence type="ECO:0000256" key="5">
    <source>
        <dbReference type="SAM" id="Phobius"/>
    </source>
</evidence>
<dbReference type="EC" id="1.1.-.-" evidence="7"/>